<dbReference type="Pfam" id="PF21176">
    <property type="entry name" value="RecR_HhH"/>
    <property type="match status" value="1"/>
</dbReference>
<keyword evidence="1 7" id="KW-0479">Metal-binding</keyword>
<evidence type="ECO:0000256" key="7">
    <source>
        <dbReference type="HAMAP-Rule" id="MF_00017"/>
    </source>
</evidence>
<dbReference type="InterPro" id="IPR006171">
    <property type="entry name" value="TOPRIM_dom"/>
</dbReference>
<evidence type="ECO:0000256" key="6">
    <source>
        <dbReference type="ARBA" id="ARBA00023204"/>
    </source>
</evidence>
<evidence type="ECO:0000256" key="1">
    <source>
        <dbReference type="ARBA" id="ARBA00022723"/>
    </source>
</evidence>
<dbReference type="GO" id="GO:0003677">
    <property type="term" value="F:DNA binding"/>
    <property type="evidence" value="ECO:0007669"/>
    <property type="project" value="UniProtKB-UniRule"/>
</dbReference>
<accession>A0A9D1W294</accession>
<keyword evidence="4 7" id="KW-0862">Zinc</keyword>
<evidence type="ECO:0000256" key="4">
    <source>
        <dbReference type="ARBA" id="ARBA00022833"/>
    </source>
</evidence>
<dbReference type="EMBL" id="DXEW01000032">
    <property type="protein sequence ID" value="HIX50952.1"/>
    <property type="molecule type" value="Genomic_DNA"/>
</dbReference>
<comment type="caution">
    <text evidence="9">The sequence shown here is derived from an EMBL/GenBank/DDBJ whole genome shotgun (WGS) entry which is preliminary data.</text>
</comment>
<gene>
    <name evidence="7 9" type="primary">recR</name>
    <name evidence="9" type="ORF">H9851_06730</name>
</gene>
<dbReference type="Pfam" id="PF21175">
    <property type="entry name" value="RecR_C"/>
    <property type="match status" value="1"/>
</dbReference>
<dbReference type="InterPro" id="IPR023627">
    <property type="entry name" value="Rcmb_RecR"/>
</dbReference>
<dbReference type="Gene3D" id="3.30.60.80">
    <property type="match status" value="1"/>
</dbReference>
<dbReference type="InterPro" id="IPR000093">
    <property type="entry name" value="DNA_Rcmb_RecR"/>
</dbReference>
<dbReference type="SMART" id="SM00493">
    <property type="entry name" value="TOPRIM"/>
    <property type="match status" value="1"/>
</dbReference>
<dbReference type="Pfam" id="PF13662">
    <property type="entry name" value="Toprim_4"/>
    <property type="match status" value="1"/>
</dbReference>
<dbReference type="NCBIfam" id="TIGR00615">
    <property type="entry name" value="recR"/>
    <property type="match status" value="1"/>
</dbReference>
<name>A0A9D1W294_9FIRM</name>
<dbReference type="InterPro" id="IPR034137">
    <property type="entry name" value="TOPRIM_RecR"/>
</dbReference>
<evidence type="ECO:0000313" key="9">
    <source>
        <dbReference type="EMBL" id="HIX50952.1"/>
    </source>
</evidence>
<dbReference type="GO" id="GO:0006281">
    <property type="term" value="P:DNA repair"/>
    <property type="evidence" value="ECO:0007669"/>
    <property type="project" value="UniProtKB-UniRule"/>
</dbReference>
<dbReference type="Gene3D" id="3.40.1360.10">
    <property type="match status" value="1"/>
</dbReference>
<proteinExistence type="inferred from homology"/>
<dbReference type="PROSITE" id="PS50880">
    <property type="entry name" value="TOPRIM"/>
    <property type="match status" value="1"/>
</dbReference>
<evidence type="ECO:0000313" key="10">
    <source>
        <dbReference type="Proteomes" id="UP000886847"/>
    </source>
</evidence>
<feature type="zinc finger region" description="C4-type" evidence="7">
    <location>
        <begin position="58"/>
        <end position="73"/>
    </location>
</feature>
<protein>
    <recommendedName>
        <fullName evidence="7">Recombination protein RecR</fullName>
    </recommendedName>
</protein>
<dbReference type="Gene3D" id="1.10.8.420">
    <property type="entry name" value="RecR Domain 1"/>
    <property type="match status" value="1"/>
</dbReference>
<keyword evidence="3 7" id="KW-0863">Zinc-finger</keyword>
<evidence type="ECO:0000259" key="8">
    <source>
        <dbReference type="PROSITE" id="PS50880"/>
    </source>
</evidence>
<dbReference type="AlphaFoldDB" id="A0A9D1W294"/>
<dbReference type="Gene3D" id="6.10.250.240">
    <property type="match status" value="1"/>
</dbReference>
<keyword evidence="2 7" id="KW-0227">DNA damage</keyword>
<dbReference type="SUPFAM" id="SSF111304">
    <property type="entry name" value="Recombination protein RecR"/>
    <property type="match status" value="1"/>
</dbReference>
<organism evidence="9 10">
    <name type="scientific">Candidatus Borkfalkia faecavium</name>
    <dbReference type="NCBI Taxonomy" id="2838508"/>
    <lineage>
        <taxon>Bacteria</taxon>
        <taxon>Bacillati</taxon>
        <taxon>Bacillota</taxon>
        <taxon>Clostridia</taxon>
        <taxon>Christensenellales</taxon>
        <taxon>Christensenellaceae</taxon>
        <taxon>Candidatus Borkfalkia</taxon>
    </lineage>
</organism>
<comment type="function">
    <text evidence="7">May play a role in DNA repair. It seems to be involved in an RecBC-independent recombinational process of DNA repair. It may act with RecF and RecO.</text>
</comment>
<keyword evidence="5 7" id="KW-0233">DNA recombination</keyword>
<sequence>MEVYIEPIGRLINEFSKLPGVGKKTAQRYAYKVIDMTETQAQEFAAAILNAKKKVKYCKICGNFSEEEVCPVCKARDGRVICVVKEPKDVIALEKLHEYRGVYHVLHGVINPMEGVGPNDIRIRELLARIGEGGVDEVILATNPDVEGDATALYIAKLVKPLGVKVTRLSRGIPIGSEIEYTDDVTLSRAFIERKEM</sequence>
<dbReference type="Proteomes" id="UP000886847">
    <property type="component" value="Unassembled WGS sequence"/>
</dbReference>
<keyword evidence="6 7" id="KW-0234">DNA repair</keyword>
<evidence type="ECO:0000256" key="2">
    <source>
        <dbReference type="ARBA" id="ARBA00022763"/>
    </source>
</evidence>
<dbReference type="GO" id="GO:0008270">
    <property type="term" value="F:zinc ion binding"/>
    <property type="evidence" value="ECO:0007669"/>
    <property type="project" value="UniProtKB-KW"/>
</dbReference>
<evidence type="ECO:0000256" key="5">
    <source>
        <dbReference type="ARBA" id="ARBA00023172"/>
    </source>
</evidence>
<dbReference type="HAMAP" id="MF_00017">
    <property type="entry name" value="RecR"/>
    <property type="match status" value="1"/>
</dbReference>
<dbReference type="InterPro" id="IPR015967">
    <property type="entry name" value="Rcmb_RecR_Znf"/>
</dbReference>
<reference evidence="9" key="2">
    <citation type="submission" date="2021-04" db="EMBL/GenBank/DDBJ databases">
        <authorList>
            <person name="Gilroy R."/>
        </authorList>
    </citation>
    <scope>NUCLEOTIDE SEQUENCE</scope>
    <source>
        <strain evidence="9">2189</strain>
    </source>
</reference>
<dbReference type="PANTHER" id="PTHR30446">
    <property type="entry name" value="RECOMBINATION PROTEIN RECR"/>
    <property type="match status" value="1"/>
</dbReference>
<evidence type="ECO:0000256" key="3">
    <source>
        <dbReference type="ARBA" id="ARBA00022771"/>
    </source>
</evidence>
<comment type="similarity">
    <text evidence="7">Belongs to the RecR family.</text>
</comment>
<reference evidence="9" key="1">
    <citation type="journal article" date="2021" name="PeerJ">
        <title>Extensive microbial diversity within the chicken gut microbiome revealed by metagenomics and culture.</title>
        <authorList>
            <person name="Gilroy R."/>
            <person name="Ravi A."/>
            <person name="Getino M."/>
            <person name="Pursley I."/>
            <person name="Horton D.L."/>
            <person name="Alikhan N.F."/>
            <person name="Baker D."/>
            <person name="Gharbi K."/>
            <person name="Hall N."/>
            <person name="Watson M."/>
            <person name="Adriaenssens E.M."/>
            <person name="Foster-Nyarko E."/>
            <person name="Jarju S."/>
            <person name="Secka A."/>
            <person name="Antonio M."/>
            <person name="Oren A."/>
            <person name="Chaudhuri R.R."/>
            <person name="La Ragione R."/>
            <person name="Hildebrand F."/>
            <person name="Pallen M.J."/>
        </authorList>
    </citation>
    <scope>NUCLEOTIDE SEQUENCE</scope>
    <source>
        <strain evidence="9">2189</strain>
    </source>
</reference>
<feature type="domain" description="Toprim" evidence="8">
    <location>
        <begin position="79"/>
        <end position="174"/>
    </location>
</feature>
<dbReference type="GO" id="GO:0006310">
    <property type="term" value="P:DNA recombination"/>
    <property type="evidence" value="ECO:0007669"/>
    <property type="project" value="UniProtKB-UniRule"/>
</dbReference>
<dbReference type="CDD" id="cd01025">
    <property type="entry name" value="TOPRIM_recR"/>
    <property type="match status" value="1"/>
</dbReference>
<dbReference type="Pfam" id="PF02132">
    <property type="entry name" value="RecR_ZnF"/>
    <property type="match status" value="1"/>
</dbReference>
<dbReference type="PANTHER" id="PTHR30446:SF0">
    <property type="entry name" value="RECOMBINATION PROTEIN RECR"/>
    <property type="match status" value="1"/>
</dbReference>